<accession>A0AAV9DHH3</accession>
<dbReference type="PANTHER" id="PTHR24286:SF302">
    <property type="entry name" value="ALLENE OXIDE SYNTHASE 2"/>
    <property type="match status" value="1"/>
</dbReference>
<keyword evidence="1" id="KW-0479">Metal-binding</keyword>
<dbReference type="Proteomes" id="UP001180020">
    <property type="component" value="Unassembled WGS sequence"/>
</dbReference>
<dbReference type="SUPFAM" id="SSF48264">
    <property type="entry name" value="Cytochrome P450"/>
    <property type="match status" value="1"/>
</dbReference>
<dbReference type="PANTHER" id="PTHR24286">
    <property type="entry name" value="CYTOCHROME P450 26"/>
    <property type="match status" value="1"/>
</dbReference>
<reference evidence="3" key="2">
    <citation type="submission" date="2023-06" db="EMBL/GenBank/DDBJ databases">
        <authorList>
            <person name="Ma L."/>
            <person name="Liu K.-W."/>
            <person name="Li Z."/>
            <person name="Hsiao Y.-Y."/>
            <person name="Qi Y."/>
            <person name="Fu T."/>
            <person name="Tang G."/>
            <person name="Zhang D."/>
            <person name="Sun W.-H."/>
            <person name="Liu D.-K."/>
            <person name="Li Y."/>
            <person name="Chen G.-Z."/>
            <person name="Liu X.-D."/>
            <person name="Liao X.-Y."/>
            <person name="Jiang Y.-T."/>
            <person name="Yu X."/>
            <person name="Hao Y."/>
            <person name="Huang J."/>
            <person name="Zhao X.-W."/>
            <person name="Ke S."/>
            <person name="Chen Y.-Y."/>
            <person name="Wu W.-L."/>
            <person name="Hsu J.-L."/>
            <person name="Lin Y.-F."/>
            <person name="Huang M.-D."/>
            <person name="Li C.-Y."/>
            <person name="Huang L."/>
            <person name="Wang Z.-W."/>
            <person name="Zhao X."/>
            <person name="Zhong W.-Y."/>
            <person name="Peng D.-H."/>
            <person name="Ahmad S."/>
            <person name="Lan S."/>
            <person name="Zhang J.-S."/>
            <person name="Tsai W.-C."/>
            <person name="Van De Peer Y."/>
            <person name="Liu Z.-J."/>
        </authorList>
    </citation>
    <scope>NUCLEOTIDE SEQUENCE</scope>
    <source>
        <strain evidence="3">CP</strain>
        <tissue evidence="3">Leaves</tissue>
    </source>
</reference>
<keyword evidence="2" id="KW-0408">Iron</keyword>
<dbReference type="AlphaFoldDB" id="A0AAV9DHH3"/>
<evidence type="ECO:0000256" key="1">
    <source>
        <dbReference type="ARBA" id="ARBA00022723"/>
    </source>
</evidence>
<evidence type="ECO:0000313" key="3">
    <source>
        <dbReference type="EMBL" id="KAK1300792.1"/>
    </source>
</evidence>
<dbReference type="InterPro" id="IPR001128">
    <property type="entry name" value="Cyt_P450"/>
</dbReference>
<sequence>MSTTLSTGTAPTKPLRALPGSYGIPFFSPIKDRLQYYYSQGQDNFFKTRADEYKSTVFRTNMPPGPFMAKDPRVVCLLDALSFQVLFDLSKVEKKDLFTGTFMPPTSLTGDYRVCAYLDPSEPKHAMNKKLLFSLLADRHKHFLPAFHDTFSKFFDELDAAVGGEKKEADFNALNDVSSFDFCCRAYFGVDPASTSLGTAGPKMVSKWLLFNLHPLMVLGLPKVVEEIFLHTFHLPPFLVKSDYKKIYDFFYSAAADVLDRAESIGLEREEACHNILFATCFNSYGGFKAGDILRDVRDGLFVRDTISAIHIVVFFPDIFKWLALAEKPLHKRLREEIRSVVKAEGGSITVAGLEKMELTKSVVYEVLRIEPPVKFQYGKAKKDFVLESHDSSFEIKKGEMLFGYQPFATKDPKVFADAEKFVPDRFVGDGAGMLKYVYWSNGRETDSPMEGNKQCPAKDFVVLMGRLLVAEFFMRYDSFEATLGTILLGANVTITSLTKATN</sequence>
<gene>
    <name evidence="3" type="primary">CYP74A2</name>
    <name evidence="3" type="ORF">QJS10_CPB13g00144</name>
</gene>
<proteinExistence type="predicted"/>
<reference evidence="3" key="1">
    <citation type="journal article" date="2023" name="Nat. Commun.">
        <title>Diploid and tetraploid genomes of Acorus and the evolution of monocots.</title>
        <authorList>
            <person name="Ma L."/>
            <person name="Liu K.W."/>
            <person name="Li Z."/>
            <person name="Hsiao Y.Y."/>
            <person name="Qi Y."/>
            <person name="Fu T."/>
            <person name="Tang G.D."/>
            <person name="Zhang D."/>
            <person name="Sun W.H."/>
            <person name="Liu D.K."/>
            <person name="Li Y."/>
            <person name="Chen G.Z."/>
            <person name="Liu X.D."/>
            <person name="Liao X.Y."/>
            <person name="Jiang Y.T."/>
            <person name="Yu X."/>
            <person name="Hao Y."/>
            <person name="Huang J."/>
            <person name="Zhao X.W."/>
            <person name="Ke S."/>
            <person name="Chen Y.Y."/>
            <person name="Wu W.L."/>
            <person name="Hsu J.L."/>
            <person name="Lin Y.F."/>
            <person name="Huang M.D."/>
            <person name="Li C.Y."/>
            <person name="Huang L."/>
            <person name="Wang Z.W."/>
            <person name="Zhao X."/>
            <person name="Zhong W.Y."/>
            <person name="Peng D.H."/>
            <person name="Ahmad S."/>
            <person name="Lan S."/>
            <person name="Zhang J.S."/>
            <person name="Tsai W.C."/>
            <person name="Van de Peer Y."/>
            <person name="Liu Z.J."/>
        </authorList>
    </citation>
    <scope>NUCLEOTIDE SEQUENCE</scope>
    <source>
        <strain evidence="3">CP</strain>
    </source>
</reference>
<protein>
    <submittedName>
        <fullName evidence="3">Allene oxide synthase 2</fullName>
    </submittedName>
</protein>
<dbReference type="GO" id="GO:0020037">
    <property type="term" value="F:heme binding"/>
    <property type="evidence" value="ECO:0007669"/>
    <property type="project" value="InterPro"/>
</dbReference>
<dbReference type="Gene3D" id="1.10.630.10">
    <property type="entry name" value="Cytochrome P450"/>
    <property type="match status" value="1"/>
</dbReference>
<dbReference type="GO" id="GO:0016705">
    <property type="term" value="F:oxidoreductase activity, acting on paired donors, with incorporation or reduction of molecular oxygen"/>
    <property type="evidence" value="ECO:0007669"/>
    <property type="project" value="InterPro"/>
</dbReference>
<evidence type="ECO:0000313" key="4">
    <source>
        <dbReference type="Proteomes" id="UP001180020"/>
    </source>
</evidence>
<name>A0AAV9DHH3_ACOCL</name>
<evidence type="ECO:0000256" key="2">
    <source>
        <dbReference type="ARBA" id="ARBA00023004"/>
    </source>
</evidence>
<dbReference type="GO" id="GO:0016125">
    <property type="term" value="P:sterol metabolic process"/>
    <property type="evidence" value="ECO:0007669"/>
    <property type="project" value="TreeGrafter"/>
</dbReference>
<dbReference type="EMBL" id="JAUJYO010000013">
    <property type="protein sequence ID" value="KAK1300792.1"/>
    <property type="molecule type" value="Genomic_DNA"/>
</dbReference>
<dbReference type="Pfam" id="PF00067">
    <property type="entry name" value="p450"/>
    <property type="match status" value="1"/>
</dbReference>
<dbReference type="InterPro" id="IPR036396">
    <property type="entry name" value="Cyt_P450_sf"/>
</dbReference>
<keyword evidence="4" id="KW-1185">Reference proteome</keyword>
<dbReference type="GO" id="GO:0005506">
    <property type="term" value="F:iron ion binding"/>
    <property type="evidence" value="ECO:0007669"/>
    <property type="project" value="InterPro"/>
</dbReference>
<comment type="caution">
    <text evidence="3">The sequence shown here is derived from an EMBL/GenBank/DDBJ whole genome shotgun (WGS) entry which is preliminary data.</text>
</comment>
<organism evidence="3 4">
    <name type="scientific">Acorus calamus</name>
    <name type="common">Sweet flag</name>
    <dbReference type="NCBI Taxonomy" id="4465"/>
    <lineage>
        <taxon>Eukaryota</taxon>
        <taxon>Viridiplantae</taxon>
        <taxon>Streptophyta</taxon>
        <taxon>Embryophyta</taxon>
        <taxon>Tracheophyta</taxon>
        <taxon>Spermatophyta</taxon>
        <taxon>Magnoliopsida</taxon>
        <taxon>Liliopsida</taxon>
        <taxon>Acoraceae</taxon>
        <taxon>Acorus</taxon>
    </lineage>
</organism>
<dbReference type="CDD" id="cd11071">
    <property type="entry name" value="CYP74"/>
    <property type="match status" value="1"/>
</dbReference>
<dbReference type="GO" id="GO:0004497">
    <property type="term" value="F:monooxygenase activity"/>
    <property type="evidence" value="ECO:0007669"/>
    <property type="project" value="InterPro"/>
</dbReference>